<dbReference type="Proteomes" id="UP000683213">
    <property type="component" value="Unassembled WGS sequence"/>
</dbReference>
<comment type="caution">
    <text evidence="3">The sequence shown here is derived from an EMBL/GenBank/DDBJ whole genome shotgun (WGS) entry which is preliminary data.</text>
</comment>
<evidence type="ECO:0000313" key="4">
    <source>
        <dbReference type="EMBL" id="MBS3059260.1"/>
    </source>
</evidence>
<dbReference type="EMBL" id="JAGVWF010000032">
    <property type="protein sequence ID" value="MBS3059260.1"/>
    <property type="molecule type" value="Genomic_DNA"/>
</dbReference>
<keyword evidence="2" id="KW-0472">Membrane</keyword>
<evidence type="ECO:0000256" key="2">
    <source>
        <dbReference type="SAM" id="Phobius"/>
    </source>
</evidence>
<dbReference type="AlphaFoldDB" id="A0A7J4J0K7"/>
<reference evidence="4" key="2">
    <citation type="submission" date="2021-03" db="EMBL/GenBank/DDBJ databases">
        <authorList>
            <person name="Jaffe A."/>
        </authorList>
    </citation>
    <scope>NUCLEOTIDE SEQUENCE</scope>
    <source>
        <strain evidence="4">RIFCSPHIGHO2_01_FULL_GW2011_AR10_43_9</strain>
    </source>
</reference>
<feature type="transmembrane region" description="Helical" evidence="2">
    <location>
        <begin position="37"/>
        <end position="60"/>
    </location>
</feature>
<evidence type="ECO:0000256" key="1">
    <source>
        <dbReference type="SAM" id="MobiDB-lite"/>
    </source>
</evidence>
<evidence type="ECO:0000313" key="3">
    <source>
        <dbReference type="EMBL" id="HIH08756.1"/>
    </source>
</evidence>
<sequence>MAERKPIKKTEPKKEAVRETIGTGKEEKKAEKTGKGIPAYLVVLLVVLAVVGSYAVFLLLDSDSPPNGSNGNGGKEGIVRVKLLYSNECVFCRNHNTILDVFDAKGIPFEVERIEMSSPKGKELVANFFVQVSPTALVPVEDMEAYNETSSSLKKAFAVVNGYFVVPEVNLDNSKIYSRMFLAPQSETDCNSLNGIAEIILFDDPFNELSIKQSPIERGIERDFNDFISLSFEYLPSSTSTLFPDANTEARDYLIDYFVCSNAEGKYSEFHNELLSIYCDTDGSEQNFSNLEIVSCNSSPHFGKPLAKEEVERAASRAGLSEGTIATCFNFVEDIKKTSLQRASEYGIRVIGTALVECKYNVPIQTIDDAICLELPEIEPCQKIGETQGA</sequence>
<gene>
    <name evidence="3" type="ORF">HA237_05315</name>
    <name evidence="4" type="ORF">J4224_02435</name>
</gene>
<dbReference type="Proteomes" id="UP000577419">
    <property type="component" value="Unassembled WGS sequence"/>
</dbReference>
<reference evidence="3" key="1">
    <citation type="journal article" date="2020" name="bioRxiv">
        <title>A rank-normalized archaeal taxonomy based on genome phylogeny resolves widespread incomplete and uneven classifications.</title>
        <authorList>
            <person name="Rinke C."/>
            <person name="Chuvochina M."/>
            <person name="Mussig A.J."/>
            <person name="Chaumeil P.-A."/>
            <person name="Waite D.W."/>
            <person name="Whitman W.B."/>
            <person name="Parks D.H."/>
            <person name="Hugenholtz P."/>
        </authorList>
    </citation>
    <scope>NUCLEOTIDE SEQUENCE</scope>
    <source>
        <strain evidence="3">UBA10011</strain>
    </source>
</reference>
<evidence type="ECO:0008006" key="6">
    <source>
        <dbReference type="Google" id="ProtNLM"/>
    </source>
</evidence>
<reference evidence="4" key="3">
    <citation type="submission" date="2021-05" db="EMBL/GenBank/DDBJ databases">
        <title>Protein family content uncovers lineage relationships and bacterial pathway maintenance mechanisms in DPANN archaea.</title>
        <authorList>
            <person name="Castelle C.J."/>
            <person name="Meheust R."/>
            <person name="Jaffe A.L."/>
            <person name="Seitz K."/>
            <person name="Gong X."/>
            <person name="Baker B.J."/>
            <person name="Banfield J.F."/>
        </authorList>
    </citation>
    <scope>NUCLEOTIDE SEQUENCE</scope>
    <source>
        <strain evidence="4">RIFCSPHIGHO2_01_FULL_GW2011_AR10_43_9</strain>
    </source>
</reference>
<name>A0A7J4J0K7_9ARCH</name>
<feature type="region of interest" description="Disordered" evidence="1">
    <location>
        <begin position="1"/>
        <end position="29"/>
    </location>
</feature>
<dbReference type="EMBL" id="DUFG01000026">
    <property type="protein sequence ID" value="HIH08756.1"/>
    <property type="molecule type" value="Genomic_DNA"/>
</dbReference>
<organism evidence="3 5">
    <name type="scientific">Candidatus Iainarchaeum sp</name>
    <dbReference type="NCBI Taxonomy" id="3101447"/>
    <lineage>
        <taxon>Archaea</taxon>
        <taxon>Candidatus Iainarchaeota</taxon>
        <taxon>Candidatus Iainarchaeia</taxon>
        <taxon>Candidatus Iainarchaeales</taxon>
        <taxon>Candidatus Iainarchaeaceae</taxon>
        <taxon>Candidatus Iainarchaeum</taxon>
    </lineage>
</organism>
<protein>
    <recommendedName>
        <fullName evidence="6">Thioredoxin domain-containing protein</fullName>
    </recommendedName>
</protein>
<dbReference type="CDD" id="cd00570">
    <property type="entry name" value="GST_N_family"/>
    <property type="match status" value="1"/>
</dbReference>
<keyword evidence="2" id="KW-0812">Transmembrane</keyword>
<keyword evidence="2" id="KW-1133">Transmembrane helix</keyword>
<evidence type="ECO:0000313" key="5">
    <source>
        <dbReference type="Proteomes" id="UP000577419"/>
    </source>
</evidence>
<proteinExistence type="predicted"/>
<accession>A0A7J4J0K7</accession>